<dbReference type="EMBL" id="JNBR01000618">
    <property type="protein sequence ID" value="OQR90511.1"/>
    <property type="molecule type" value="Genomic_DNA"/>
</dbReference>
<gene>
    <name evidence="3" type="ORF">ACHHYP_05459</name>
</gene>
<dbReference type="GO" id="GO:0043130">
    <property type="term" value="F:ubiquitin binding"/>
    <property type="evidence" value="ECO:0007669"/>
    <property type="project" value="InterPro"/>
</dbReference>
<keyword evidence="4" id="KW-1185">Reference proteome</keyword>
<name>A0A1V9YXR7_ACHHY</name>
<organism evidence="3 4">
    <name type="scientific">Achlya hypogyna</name>
    <name type="common">Oomycete</name>
    <name type="synonym">Protoachlya hypogyna</name>
    <dbReference type="NCBI Taxonomy" id="1202772"/>
    <lineage>
        <taxon>Eukaryota</taxon>
        <taxon>Sar</taxon>
        <taxon>Stramenopiles</taxon>
        <taxon>Oomycota</taxon>
        <taxon>Saprolegniomycetes</taxon>
        <taxon>Saprolegniales</taxon>
        <taxon>Achlyaceae</taxon>
        <taxon>Achlya</taxon>
    </lineage>
</organism>
<evidence type="ECO:0000313" key="3">
    <source>
        <dbReference type="EMBL" id="OQR90511.1"/>
    </source>
</evidence>
<feature type="compositionally biased region" description="Acidic residues" evidence="1">
    <location>
        <begin position="76"/>
        <end position="109"/>
    </location>
</feature>
<accession>A0A1V9YXR7</accession>
<dbReference type="InterPro" id="IPR003892">
    <property type="entry name" value="CUE"/>
</dbReference>
<dbReference type="PROSITE" id="PS51140">
    <property type="entry name" value="CUE"/>
    <property type="match status" value="1"/>
</dbReference>
<reference evidence="3 4" key="1">
    <citation type="journal article" date="2014" name="Genome Biol. Evol.">
        <title>The secreted proteins of Achlya hypogyna and Thraustotheca clavata identify the ancestral oomycete secretome and reveal gene acquisitions by horizontal gene transfer.</title>
        <authorList>
            <person name="Misner I."/>
            <person name="Blouin N."/>
            <person name="Leonard G."/>
            <person name="Richards T.A."/>
            <person name="Lane C.E."/>
        </authorList>
    </citation>
    <scope>NUCLEOTIDE SEQUENCE [LARGE SCALE GENOMIC DNA]</scope>
    <source>
        <strain evidence="3 4">ATCC 48635</strain>
    </source>
</reference>
<evidence type="ECO:0000256" key="1">
    <source>
        <dbReference type="SAM" id="MobiDB-lite"/>
    </source>
</evidence>
<dbReference type="InterPro" id="IPR009060">
    <property type="entry name" value="UBA-like_sf"/>
</dbReference>
<protein>
    <recommendedName>
        <fullName evidence="2">CUE domain-containing protein</fullName>
    </recommendedName>
</protein>
<proteinExistence type="predicted"/>
<feature type="domain" description="CUE" evidence="2">
    <location>
        <begin position="1"/>
        <end position="40"/>
    </location>
</feature>
<evidence type="ECO:0000313" key="4">
    <source>
        <dbReference type="Proteomes" id="UP000243579"/>
    </source>
</evidence>
<comment type="caution">
    <text evidence="3">The sequence shown here is derived from an EMBL/GenBank/DDBJ whole genome shotgun (WGS) entry which is preliminary data.</text>
</comment>
<feature type="region of interest" description="Disordered" evidence="1">
    <location>
        <begin position="354"/>
        <end position="373"/>
    </location>
</feature>
<dbReference type="AlphaFoldDB" id="A0A1V9YXR7"/>
<evidence type="ECO:0000259" key="2">
    <source>
        <dbReference type="PROSITE" id="PS51140"/>
    </source>
</evidence>
<dbReference type="Pfam" id="PF02845">
    <property type="entry name" value="CUE"/>
    <property type="match status" value="1"/>
</dbReference>
<feature type="region of interest" description="Disordered" evidence="1">
    <location>
        <begin position="59"/>
        <end position="109"/>
    </location>
</feature>
<dbReference type="Proteomes" id="UP000243579">
    <property type="component" value="Unassembled WGS sequence"/>
</dbReference>
<dbReference type="OrthoDB" id="72070at2759"/>
<dbReference type="CDD" id="cd14279">
    <property type="entry name" value="CUE"/>
    <property type="match status" value="1"/>
</dbReference>
<dbReference type="SUPFAM" id="SSF46934">
    <property type="entry name" value="UBA-like"/>
    <property type="match status" value="1"/>
</dbReference>
<sequence length="400" mass="44563">MDQLQTIFPAVPAPVLQQVMRVCENSLEAATDYLLEHDWEELQLRANDGSTLVAGEALLQGNPPDQLTGANGIPVDLEDDDELGEGEEDDEEDEDEEDDDEDHAFYDSGDEMDVPFRLRTIPPLTKRVKITTSGDGSAMERFWIGCDSDTAEKSMIELLNISLTKIAHNRVVLLNKKTSVIDKATAEYMLHGQPSGESAAGLKRKISNDTDLGYFAYFFPITELDMVWRSILHAHVFNQRFGDVIEFHTAATGQYNKRDFDELHHIQSHSAHGALASFGPSAVQLKCCLLLPCPANDDDIFRVGKNVFSLLNITGSLYYRSSPTKTGDDGSKLTEEAFRRHTTHRMVRKEEVQMSRRVVGSPGESNDAGQGILGYQPPKKIAFTLERLDSNKKAKVDEDV</sequence>